<reference evidence="1" key="1">
    <citation type="journal article" date="2015" name="Nature">
        <title>Complex archaea that bridge the gap between prokaryotes and eukaryotes.</title>
        <authorList>
            <person name="Spang A."/>
            <person name="Saw J.H."/>
            <person name="Jorgensen S.L."/>
            <person name="Zaremba-Niedzwiedzka K."/>
            <person name="Martijn J."/>
            <person name="Lind A.E."/>
            <person name="van Eijk R."/>
            <person name="Schleper C."/>
            <person name="Guy L."/>
            <person name="Ettema T.J."/>
        </authorList>
    </citation>
    <scope>NUCLEOTIDE SEQUENCE</scope>
</reference>
<sequence length="261" mass="28332">TMPQGAVSNGKHIDAFIPYHLRDMFYRHPTRPYAWNNGLDPYGFSTDGLVLYLPLWALKNSSFQSIDAYKHTCTVTGALWQPDGRLFDGSDDRITVPDHASLQFEANDDFTLIIWIEKTGGANTERLLQKTSGDANPRFVISLQSGVGSPSFYGITDAVPNAVAVSGTTAMNDGPHMLSLSVDRDNASGFVAYVDDATEGAAQDPTGVGDLSNVGVDVTLGEFPNGVGDFTGTIGEAWIYSRAFVAAEITRHNNITAWRYQ</sequence>
<dbReference type="Pfam" id="PF13385">
    <property type="entry name" value="Laminin_G_3"/>
    <property type="match status" value="1"/>
</dbReference>
<organism evidence="1">
    <name type="scientific">marine sediment metagenome</name>
    <dbReference type="NCBI Taxonomy" id="412755"/>
    <lineage>
        <taxon>unclassified sequences</taxon>
        <taxon>metagenomes</taxon>
        <taxon>ecological metagenomes</taxon>
    </lineage>
</organism>
<proteinExistence type="predicted"/>
<protein>
    <recommendedName>
        <fullName evidence="2">LamG-like jellyroll fold domain-containing protein</fullName>
    </recommendedName>
</protein>
<dbReference type="SUPFAM" id="SSF49899">
    <property type="entry name" value="Concanavalin A-like lectins/glucanases"/>
    <property type="match status" value="1"/>
</dbReference>
<evidence type="ECO:0008006" key="2">
    <source>
        <dbReference type="Google" id="ProtNLM"/>
    </source>
</evidence>
<accession>A0A0F9KE49</accession>
<name>A0A0F9KE49_9ZZZZ</name>
<gene>
    <name evidence="1" type="ORF">LCGC14_1415520</name>
</gene>
<comment type="caution">
    <text evidence="1">The sequence shown here is derived from an EMBL/GenBank/DDBJ whole genome shotgun (WGS) entry which is preliminary data.</text>
</comment>
<feature type="non-terminal residue" evidence="1">
    <location>
        <position position="1"/>
    </location>
</feature>
<dbReference type="AlphaFoldDB" id="A0A0F9KE49"/>
<evidence type="ECO:0000313" key="1">
    <source>
        <dbReference type="EMBL" id="KKM72941.1"/>
    </source>
</evidence>
<dbReference type="Gene3D" id="2.60.120.200">
    <property type="match status" value="1"/>
</dbReference>
<dbReference type="EMBL" id="LAZR01009382">
    <property type="protein sequence ID" value="KKM72941.1"/>
    <property type="molecule type" value="Genomic_DNA"/>
</dbReference>
<dbReference type="InterPro" id="IPR013320">
    <property type="entry name" value="ConA-like_dom_sf"/>
</dbReference>